<feature type="transmembrane region" description="Helical" evidence="1">
    <location>
        <begin position="186"/>
        <end position="207"/>
    </location>
</feature>
<feature type="transmembrane region" description="Helical" evidence="1">
    <location>
        <begin position="47"/>
        <end position="69"/>
    </location>
</feature>
<feature type="transmembrane region" description="Helical" evidence="1">
    <location>
        <begin position="292"/>
        <end position="311"/>
    </location>
</feature>
<evidence type="ECO:0000256" key="1">
    <source>
        <dbReference type="SAM" id="Phobius"/>
    </source>
</evidence>
<reference evidence="3" key="1">
    <citation type="submission" date="2019-09" db="EMBL/GenBank/DDBJ databases">
        <title>Characterisation of the sponge microbiome using genome-centric metagenomics.</title>
        <authorList>
            <person name="Engelberts J.P."/>
            <person name="Robbins S.J."/>
            <person name="De Goeij J.M."/>
            <person name="Aranda M."/>
            <person name="Bell S.C."/>
            <person name="Webster N.S."/>
        </authorList>
    </citation>
    <scope>NUCLEOTIDE SEQUENCE</scope>
    <source>
        <strain evidence="3">SB0675_bin_29</strain>
    </source>
</reference>
<feature type="domain" description="Histidine kinase N-terminal 7TM region" evidence="2">
    <location>
        <begin position="22"/>
        <end position="208"/>
    </location>
</feature>
<feature type="transmembrane region" description="Helical" evidence="1">
    <location>
        <begin position="12"/>
        <end position="35"/>
    </location>
</feature>
<keyword evidence="1" id="KW-0472">Membrane</keyword>
<gene>
    <name evidence="3" type="ORF">F4148_02840</name>
</gene>
<protein>
    <recommendedName>
        <fullName evidence="2">Histidine kinase N-terminal 7TM region domain-containing protein</fullName>
    </recommendedName>
</protein>
<feature type="transmembrane region" description="Helical" evidence="1">
    <location>
        <begin position="219"/>
        <end position="249"/>
    </location>
</feature>
<dbReference type="InterPro" id="IPR031621">
    <property type="entry name" value="HisKA_7TM"/>
</dbReference>
<feature type="transmembrane region" description="Helical" evidence="1">
    <location>
        <begin position="111"/>
        <end position="133"/>
    </location>
</feature>
<sequence length="693" mass="76973">MNELTLTLADALGFLNTLVSSVVVILSFSLLAYTLTYNFRHPVARRFAFLLGLVMVTYASEVALTQVVSADSASKWLRFEWLGIALLPGAYFAFSYAVLRTTNYHTDRRRLLNLAIGVLSIASALLAFFSSWLVDVVEFDPLLSYLQPGVLFWPFAAFFAGVVILSHLNIWKARQRCLTDESRKRMTYLLLASAAPGIGTFPYLIALGKSSVGLLSPEWILSLAIAGNSAIGVMLIGLSYTVAFFGVYTPDRVVRYRLIRYFARGPVVAIIVILAVQTIPTVELILGLPRNIVLFSVITGVIVAAQVILSVSRELTDRLVYGEDRQEIAWLRELDRRLLTTTDLRQFLENHLTVLCELLRVPSGFVAAAIGTDLILEAMVGPTGTRQEILEDRDWSDAMSEALSYARKNGTANAVRTSKIVEGGVVTPADGRVSPRKVAPEPVEYGGYWLWPVLEPGGERKGEIVLGMLGVRARSESPALSSEESALLAQQIDSVAKALLDRKMQMQVMVVLRRIIPGIDRIQQIRGIVPYVSENTEVPPAELLEPSPIHNPEFESWVKDALSHYWGGPKLTRSPLMQLRVVDRVVEEADGNPGKALRLVLGRAIQNLRPGGKQDLSTPEWLLYNILEMRFIQGRKIRDIAVRLAISESDLYRKQRVAIGQVAQVLTEMEQGDWDALLKLQEAENSEMVKEVE</sequence>
<dbReference type="EMBL" id="VYDA01000103">
    <property type="protein sequence ID" value="MYH60730.1"/>
    <property type="molecule type" value="Genomic_DNA"/>
</dbReference>
<feature type="transmembrane region" description="Helical" evidence="1">
    <location>
        <begin position="145"/>
        <end position="165"/>
    </location>
</feature>
<evidence type="ECO:0000259" key="2">
    <source>
        <dbReference type="Pfam" id="PF16927"/>
    </source>
</evidence>
<accession>A0A6B1FWX8</accession>
<name>A0A6B1FWX8_9CHLR</name>
<feature type="transmembrane region" description="Helical" evidence="1">
    <location>
        <begin position="261"/>
        <end position="280"/>
    </location>
</feature>
<organism evidence="3">
    <name type="scientific">Caldilineaceae bacterium SB0675_bin_29</name>
    <dbReference type="NCBI Taxonomy" id="2605266"/>
    <lineage>
        <taxon>Bacteria</taxon>
        <taxon>Bacillati</taxon>
        <taxon>Chloroflexota</taxon>
        <taxon>Caldilineae</taxon>
        <taxon>Caldilineales</taxon>
        <taxon>Caldilineaceae</taxon>
    </lineage>
</organism>
<dbReference type="AlphaFoldDB" id="A0A6B1FWX8"/>
<keyword evidence="1" id="KW-0812">Transmembrane</keyword>
<dbReference type="Pfam" id="PF16927">
    <property type="entry name" value="HisKA_7TM"/>
    <property type="match status" value="1"/>
</dbReference>
<feature type="transmembrane region" description="Helical" evidence="1">
    <location>
        <begin position="81"/>
        <end position="99"/>
    </location>
</feature>
<proteinExistence type="predicted"/>
<keyword evidence="1" id="KW-1133">Transmembrane helix</keyword>
<comment type="caution">
    <text evidence="3">The sequence shown here is derived from an EMBL/GenBank/DDBJ whole genome shotgun (WGS) entry which is preliminary data.</text>
</comment>
<evidence type="ECO:0000313" key="3">
    <source>
        <dbReference type="EMBL" id="MYH60730.1"/>
    </source>
</evidence>